<evidence type="ECO:0000313" key="3">
    <source>
        <dbReference type="Proteomes" id="UP000320762"/>
    </source>
</evidence>
<keyword evidence="3" id="KW-1185">Reference proteome</keyword>
<dbReference type="STRING" id="97359.A0A550C6Y8"/>
<evidence type="ECO:0000259" key="1">
    <source>
        <dbReference type="Pfam" id="PF00135"/>
    </source>
</evidence>
<organism evidence="2 3">
    <name type="scientific">Schizophyllum amplum</name>
    <dbReference type="NCBI Taxonomy" id="97359"/>
    <lineage>
        <taxon>Eukaryota</taxon>
        <taxon>Fungi</taxon>
        <taxon>Dikarya</taxon>
        <taxon>Basidiomycota</taxon>
        <taxon>Agaricomycotina</taxon>
        <taxon>Agaricomycetes</taxon>
        <taxon>Agaricomycetidae</taxon>
        <taxon>Agaricales</taxon>
        <taxon>Schizophyllaceae</taxon>
        <taxon>Schizophyllum</taxon>
    </lineage>
</organism>
<dbReference type="EMBL" id="VDMD01000022">
    <property type="protein sequence ID" value="TRM60476.1"/>
    <property type="molecule type" value="Genomic_DNA"/>
</dbReference>
<accession>A0A550C6Y8</accession>
<dbReference type="GO" id="GO:0016787">
    <property type="term" value="F:hydrolase activity"/>
    <property type="evidence" value="ECO:0007669"/>
    <property type="project" value="UniProtKB-KW"/>
</dbReference>
<dbReference type="Pfam" id="PF00135">
    <property type="entry name" value="COesterase"/>
    <property type="match status" value="1"/>
</dbReference>
<dbReference type="PANTHER" id="PTHR43142:SF5">
    <property type="entry name" value="CARBOXYLIC ESTER HYDROLASE"/>
    <property type="match status" value="1"/>
</dbReference>
<gene>
    <name evidence="2" type="ORF">BD626DRAFT_407551</name>
</gene>
<sequence>MPSTVLTHNRPTLYHGALQTTFCGVEHDASTPDAAIQQFRGIKFASVPARFRQSKLHTSYHTVTDATEYGPICPQAHNTRTCEERLFGVDDADLPSQRFKQNELECLNLNITRPADLTPQSRVPVMLWIHGGGDRGSGSHWIYDGGNFVRRSILLRRPVILVTINFRLGLFGFAAGPHIREESAVSGEAGTGNYGLRDQRKAMEWVHRYISEFGGDPHNVTVFGAGTGASDIVYHCLSSEHAVRPMFARAIIQSAVGIEPSLPDVNSAGWRLNRVMSALKVSSFEQLRRLPADSLLPFGHVLRVVDDEHFLWPGWQSCLTPETAHHHHHHLEAVAGTPRAKSPAFLSRHVSPAPHINLPPGLPPLIIGDCVADADLWARGVSHWTAPAVVRRLKAVCQSLTKSNALMRAYDFGSATPDEEIADHLLELVCDARVNWPTHALYAAAHHQRHGQGVFRYVFDQESPARRATHHAADLIYLFDNLPAPGAMSPPAPVFDFCDSFSDTDSDEDEDSYRAPFSDESDDMWSMTTVDEFSFSRVRDTMQERWLTFAYGEAPWDEDKLFVFGPEGEAGERSLGLLEGRRRTRVFGEVLIPLGMELVQKIATELSRGPPLTGHRYA</sequence>
<dbReference type="AlphaFoldDB" id="A0A550C6Y8"/>
<reference evidence="2 3" key="1">
    <citation type="journal article" date="2019" name="New Phytol.">
        <title>Comparative genomics reveals unique wood-decay strategies and fruiting body development in the Schizophyllaceae.</title>
        <authorList>
            <person name="Almasi E."/>
            <person name="Sahu N."/>
            <person name="Krizsan K."/>
            <person name="Balint B."/>
            <person name="Kovacs G.M."/>
            <person name="Kiss B."/>
            <person name="Cseklye J."/>
            <person name="Drula E."/>
            <person name="Henrissat B."/>
            <person name="Nagy I."/>
            <person name="Chovatia M."/>
            <person name="Adam C."/>
            <person name="LaButti K."/>
            <person name="Lipzen A."/>
            <person name="Riley R."/>
            <person name="Grigoriev I.V."/>
            <person name="Nagy L.G."/>
        </authorList>
    </citation>
    <scope>NUCLEOTIDE SEQUENCE [LARGE SCALE GENOMIC DNA]</scope>
    <source>
        <strain evidence="2 3">NL-1724</strain>
    </source>
</reference>
<dbReference type="PANTHER" id="PTHR43142">
    <property type="entry name" value="CARBOXYLIC ESTER HYDROLASE"/>
    <property type="match status" value="1"/>
</dbReference>
<name>A0A550C6Y8_9AGAR</name>
<protein>
    <submittedName>
        <fullName evidence="2">Alpha/Beta hydrolase protein</fullName>
    </submittedName>
</protein>
<evidence type="ECO:0000313" key="2">
    <source>
        <dbReference type="EMBL" id="TRM60476.1"/>
    </source>
</evidence>
<keyword evidence="2" id="KW-0378">Hydrolase</keyword>
<dbReference type="Gene3D" id="3.40.50.1820">
    <property type="entry name" value="alpha/beta hydrolase"/>
    <property type="match status" value="1"/>
</dbReference>
<comment type="caution">
    <text evidence="2">The sequence shown here is derived from an EMBL/GenBank/DDBJ whole genome shotgun (WGS) entry which is preliminary data.</text>
</comment>
<dbReference type="InterPro" id="IPR029058">
    <property type="entry name" value="AB_hydrolase_fold"/>
</dbReference>
<dbReference type="Proteomes" id="UP000320762">
    <property type="component" value="Unassembled WGS sequence"/>
</dbReference>
<dbReference type="SUPFAM" id="SSF53474">
    <property type="entry name" value="alpha/beta-Hydrolases"/>
    <property type="match status" value="1"/>
</dbReference>
<proteinExistence type="predicted"/>
<dbReference type="OrthoDB" id="3200163at2759"/>
<feature type="domain" description="Carboxylesterase type B" evidence="1">
    <location>
        <begin position="32"/>
        <end position="266"/>
    </location>
</feature>
<dbReference type="InterPro" id="IPR002018">
    <property type="entry name" value="CarbesteraseB"/>
</dbReference>